<accession>Q5L1H5</accession>
<keyword evidence="1" id="KW-0472">Membrane</keyword>
<dbReference type="KEGG" id="gka:GK0920"/>
<evidence type="ECO:0000256" key="1">
    <source>
        <dbReference type="SAM" id="Phobius"/>
    </source>
</evidence>
<proteinExistence type="predicted"/>
<organism evidence="2 3">
    <name type="scientific">Geobacillus kaustophilus (strain HTA426)</name>
    <dbReference type="NCBI Taxonomy" id="235909"/>
    <lineage>
        <taxon>Bacteria</taxon>
        <taxon>Bacillati</taxon>
        <taxon>Bacillota</taxon>
        <taxon>Bacilli</taxon>
        <taxon>Bacillales</taxon>
        <taxon>Anoxybacillaceae</taxon>
        <taxon>Geobacillus</taxon>
        <taxon>Geobacillus thermoleovorans group</taxon>
    </lineage>
</organism>
<dbReference type="STRING" id="235909.GK0920"/>
<feature type="transmembrane region" description="Helical" evidence="1">
    <location>
        <begin position="174"/>
        <end position="195"/>
    </location>
</feature>
<evidence type="ECO:0000313" key="3">
    <source>
        <dbReference type="Proteomes" id="UP000001172"/>
    </source>
</evidence>
<sequence>MVGKRMVMFDVVFYVVFPIVLWHALRSPVGEYGAMLICTVPGAVYTVYRYWRIRKVQWFGTFLIVNLAVSTLLNIFAGSALQMLWNDVWYSIVLSVFFLVTVVVKRPLLLYFSLDFVEMQGAPRSVMKRRFLERDVFSLFQWITVGFALRDGLLAAIKAYLIVRYDVEAFDRAIVIREVIGWGITILCMLGFVRISKIISERENRHHST</sequence>
<protein>
    <submittedName>
        <fullName evidence="2">Hypothetical conserved protein</fullName>
    </submittedName>
</protein>
<dbReference type="Proteomes" id="UP000001172">
    <property type="component" value="Chromosome"/>
</dbReference>
<dbReference type="AlphaFoldDB" id="Q5L1H5"/>
<keyword evidence="1" id="KW-0812">Transmembrane</keyword>
<feature type="transmembrane region" description="Helical" evidence="1">
    <location>
        <begin position="89"/>
        <end position="114"/>
    </location>
</feature>
<dbReference type="eggNOG" id="ENOG503096Z">
    <property type="taxonomic scope" value="Bacteria"/>
</dbReference>
<feature type="transmembrane region" description="Helical" evidence="1">
    <location>
        <begin position="7"/>
        <end position="25"/>
    </location>
</feature>
<reference evidence="2 3" key="1">
    <citation type="journal article" date="2004" name="Nucleic Acids Res.">
        <title>Thermoadaptation trait revealed by the genome sequence of thermophilic Geobacillus kaustophilus.</title>
        <authorList>
            <person name="Takami H."/>
            <person name="Takaki Y."/>
            <person name="Chee G.J."/>
            <person name="Nishi S."/>
            <person name="Shimamura S."/>
            <person name="Suzuki H."/>
            <person name="Matsui S."/>
            <person name="Uchiyama I."/>
        </authorList>
    </citation>
    <scope>NUCLEOTIDE SEQUENCE [LARGE SCALE GENOMIC DNA]</scope>
    <source>
        <strain evidence="2 3">HTA426</strain>
    </source>
</reference>
<name>Q5L1H5_GEOKA</name>
<feature type="transmembrane region" description="Helical" evidence="1">
    <location>
        <begin position="135"/>
        <end position="162"/>
    </location>
</feature>
<keyword evidence="3" id="KW-1185">Reference proteome</keyword>
<keyword evidence="1" id="KW-1133">Transmembrane helix</keyword>
<dbReference type="EMBL" id="BA000043">
    <property type="protein sequence ID" value="BAD75205.1"/>
    <property type="molecule type" value="Genomic_DNA"/>
</dbReference>
<evidence type="ECO:0000313" key="2">
    <source>
        <dbReference type="EMBL" id="BAD75205.1"/>
    </source>
</evidence>
<dbReference type="NCBIfam" id="NF041646">
    <property type="entry name" value="VC0807_fam"/>
    <property type="match status" value="1"/>
</dbReference>
<dbReference type="HOGENOM" id="CLU_1265531_0_0_9"/>
<feature type="transmembrane region" description="Helical" evidence="1">
    <location>
        <begin position="58"/>
        <end position="77"/>
    </location>
</feature>
<feature type="transmembrane region" description="Helical" evidence="1">
    <location>
        <begin position="31"/>
        <end position="51"/>
    </location>
</feature>
<gene>
    <name evidence="2" type="ordered locus">GK0920</name>
</gene>